<keyword evidence="1" id="KW-1133">Transmembrane helix</keyword>
<accession>A0A315ZA33</accession>
<evidence type="ECO:0000313" key="3">
    <source>
        <dbReference type="Proteomes" id="UP000245535"/>
    </source>
</evidence>
<dbReference type="InterPro" id="IPR032774">
    <property type="entry name" value="WG_beta_rep"/>
</dbReference>
<dbReference type="EMBL" id="QGDO01000003">
    <property type="protein sequence ID" value="PWJ41923.1"/>
    <property type="molecule type" value="Genomic_DNA"/>
</dbReference>
<organism evidence="2 3">
    <name type="scientific">Sediminitomix flava</name>
    <dbReference type="NCBI Taxonomy" id="379075"/>
    <lineage>
        <taxon>Bacteria</taxon>
        <taxon>Pseudomonadati</taxon>
        <taxon>Bacteroidota</taxon>
        <taxon>Cytophagia</taxon>
        <taxon>Cytophagales</taxon>
        <taxon>Flammeovirgaceae</taxon>
        <taxon>Sediminitomix</taxon>
    </lineage>
</organism>
<dbReference type="PANTHER" id="PTHR37841">
    <property type="entry name" value="GLR2918 PROTEIN"/>
    <property type="match status" value="1"/>
</dbReference>
<keyword evidence="1" id="KW-0472">Membrane</keyword>
<dbReference type="Pfam" id="PF14903">
    <property type="entry name" value="WG_beta_rep"/>
    <property type="match status" value="6"/>
</dbReference>
<dbReference type="PANTHER" id="PTHR37841:SF1">
    <property type="entry name" value="DUF3298 DOMAIN-CONTAINING PROTEIN"/>
    <property type="match status" value="1"/>
</dbReference>
<keyword evidence="1" id="KW-0812">Transmembrane</keyword>
<keyword evidence="3" id="KW-1185">Reference proteome</keyword>
<dbReference type="Proteomes" id="UP000245535">
    <property type="component" value="Unassembled WGS sequence"/>
</dbReference>
<comment type="caution">
    <text evidence="2">The sequence shown here is derived from an EMBL/GenBank/DDBJ whole genome shotgun (WGS) entry which is preliminary data.</text>
</comment>
<feature type="transmembrane region" description="Helical" evidence="1">
    <location>
        <begin position="32"/>
        <end position="52"/>
    </location>
</feature>
<dbReference type="AlphaFoldDB" id="A0A315ZA33"/>
<evidence type="ECO:0000313" key="2">
    <source>
        <dbReference type="EMBL" id="PWJ41923.1"/>
    </source>
</evidence>
<protein>
    <submittedName>
        <fullName evidence="2">WG repeat protein</fullName>
    </submittedName>
</protein>
<evidence type="ECO:0000256" key="1">
    <source>
        <dbReference type="SAM" id="Phobius"/>
    </source>
</evidence>
<name>A0A315ZA33_SEDFL</name>
<gene>
    <name evidence="2" type="ORF">BC781_103173</name>
</gene>
<proteinExistence type="predicted"/>
<sequence length="666" mass="77562">MGIKLNIKSCSFNNEQIIILESQFLLKLTLEIMFFSHRIIFLISFIFLSNIANAQLIPFRNGEIWGAIDREENEVIPFNYDEVSFFSEGTYLVRIKNTYGLMDEKGKYILQCENDGIIPFSENHVQVIKDGKSGLFTLKGKEVLPISYQGLRYLKDVDLIEMRQQKKYGVVDFDGKEIIKLYFDGIRVVDEERFIVRESGKYMLIDRSMQSISKEYFNDLIPLEDDYFLLRNNQLWGCIDRDGNQIIPVVYDQILKTEDGFFQVRKENAFGLYTVEGNELLFPEFETPIFVFDTESIWAKSRGEWKEVQKETAKQRSLEFTKIDTLRTYIRASDEEGMLIFDKNQKQIFEKKYHEVRPYNSKVFAVQMNKKWAFVNFEGEELSDFIYDEIYHLKDKRSSSYRTSADFDRVWDRPFNEKKQKKPSLKDHEMIGKVRIGTNWALVNGDGELLTDAIFDEIGLVSDQSPIWYKQNGRYGAMDLQGYRLLDPIYESVEWNVERKVFKIETSKKIGWSDKNGKQLVAPKYENLSWEGGDQHLLVKQEGKWGMVNLEGKTVIPIELDRLFGWEDYVMGVKENKVILFSNNGETLVPRKYDGIELLKNAQGKVIKDFLVVRNGYAKGVINKAGKEIVPVQFDIIYYSEGGLVKAEKSGQAGYLDTLGNVYYVE</sequence>
<reference evidence="2 3" key="1">
    <citation type="submission" date="2018-03" db="EMBL/GenBank/DDBJ databases">
        <title>Genomic Encyclopedia of Archaeal and Bacterial Type Strains, Phase II (KMG-II): from individual species to whole genera.</title>
        <authorList>
            <person name="Goeker M."/>
        </authorList>
    </citation>
    <scope>NUCLEOTIDE SEQUENCE [LARGE SCALE GENOMIC DNA]</scope>
    <source>
        <strain evidence="2 3">DSM 28229</strain>
    </source>
</reference>